<dbReference type="Proteomes" id="UP000300142">
    <property type="component" value="Unassembled WGS sequence"/>
</dbReference>
<gene>
    <name evidence="1" type="ORF">SR1949_01570</name>
</gene>
<evidence type="ECO:0000313" key="2">
    <source>
        <dbReference type="Proteomes" id="UP000300142"/>
    </source>
</evidence>
<protein>
    <submittedName>
        <fullName evidence="1">Uncharacterized protein</fullName>
    </submittedName>
</protein>
<sequence length="465" mass="53399">MNKNKMIEKIMKNWRGFPNINIVGKYDFLSQTVCANSLEITHLSHLINNPKDIQIKRKVLGIFIHEITHWLDHTSTLWGQKFLIDIFNAFNAKYNENIDELWRIQKLFSDLSRIYFADYYTANGSAANKTWNQKPWRYQFGSGLQFDKDGKISEQYPFLFTKFFTSDDELIKRVPLSVVSLLETNAVASEKKLEISLLSSLSQEEMLIENNLIEQNSLKTLYDPQLTVYSVAAHCLANLVGISEITSAYFLSSALSTLCLNLPSQVFPLLKIPYDIQEAIGDRTKQMLKIQDRGFVFYLLANFAPKDNLSDVLTNSDILNWLESAVNAAGLPSLMQLEELAFIEMNELDKEILKDPLMENFQELGAAIDEDNFISEYSRLKTLLKAGRENFTKRGICGNHELSLKSLLSEDDSCLKLPPILLGDDEVIQLGIEALGQQYQNLEEWIYYVWNIEDNLREFNKACFV</sequence>
<comment type="caution">
    <text evidence="1">The sequence shown here is derived from an EMBL/GenBank/DDBJ whole genome shotgun (WGS) entry which is preliminary data.</text>
</comment>
<evidence type="ECO:0000313" key="1">
    <source>
        <dbReference type="EMBL" id="GCL35065.1"/>
    </source>
</evidence>
<keyword evidence="2" id="KW-1185">Reference proteome</keyword>
<proteinExistence type="predicted"/>
<dbReference type="RefSeq" id="WP_137666042.1">
    <property type="nucleotide sequence ID" value="NZ_BJCE01000003.1"/>
</dbReference>
<dbReference type="AlphaFoldDB" id="A0A479ZRF1"/>
<accession>A0A479ZRF1</accession>
<reference evidence="2" key="1">
    <citation type="submission" date="2019-02" db="EMBL/GenBank/DDBJ databases">
        <title>Draft genome sequence of Sphaerospermopsis reniformis NIES-1949.</title>
        <authorList>
            <person name="Yamaguchi H."/>
            <person name="Suzuki S."/>
            <person name="Kawachi M."/>
        </authorList>
    </citation>
    <scope>NUCLEOTIDE SEQUENCE [LARGE SCALE GENOMIC DNA]</scope>
    <source>
        <strain evidence="2">NIES-1949</strain>
    </source>
</reference>
<dbReference type="EMBL" id="BJCE01000003">
    <property type="protein sequence ID" value="GCL35065.1"/>
    <property type="molecule type" value="Genomic_DNA"/>
</dbReference>
<name>A0A479ZRF1_9CYAN</name>
<organism evidence="1 2">
    <name type="scientific">Sphaerospermopsis reniformis</name>
    <dbReference type="NCBI Taxonomy" id="531300"/>
    <lineage>
        <taxon>Bacteria</taxon>
        <taxon>Bacillati</taxon>
        <taxon>Cyanobacteriota</taxon>
        <taxon>Cyanophyceae</taxon>
        <taxon>Nostocales</taxon>
        <taxon>Aphanizomenonaceae</taxon>
        <taxon>Sphaerospermopsis</taxon>
    </lineage>
</organism>